<dbReference type="Proteomes" id="UP000198407">
    <property type="component" value="Unassembled WGS sequence"/>
</dbReference>
<organism evidence="2 3">
    <name type="scientific">Pseudomonas japonica</name>
    <dbReference type="NCBI Taxonomy" id="256466"/>
    <lineage>
        <taxon>Bacteria</taxon>
        <taxon>Pseudomonadati</taxon>
        <taxon>Pseudomonadota</taxon>
        <taxon>Gammaproteobacteria</taxon>
        <taxon>Pseudomonadales</taxon>
        <taxon>Pseudomonadaceae</taxon>
        <taxon>Pseudomonas</taxon>
    </lineage>
</organism>
<accession>A0A239D8E1</accession>
<keyword evidence="3" id="KW-1185">Reference proteome</keyword>
<evidence type="ECO:0000313" key="3">
    <source>
        <dbReference type="Proteomes" id="UP000198407"/>
    </source>
</evidence>
<sequence length="142" mass="15854">MKTSNLAWIALSVIAGVLPMEHASADPDCSEPILKAEWGKEKVGTSYFTQGTYDSLQVYLDRAGCTYGPADTERILQEILARYESAPEWTSPKLNAQQMRDSVRFQLECQLSQSPIPDPITLEPRRQGVSLDAFKKMNCNTP</sequence>
<reference evidence="3" key="1">
    <citation type="submission" date="2017-06" db="EMBL/GenBank/DDBJ databases">
        <authorList>
            <person name="Varghese N."/>
            <person name="Submissions S."/>
        </authorList>
    </citation>
    <scope>NUCLEOTIDE SEQUENCE [LARGE SCALE GENOMIC DNA]</scope>
    <source>
        <strain evidence="3">DSM 22348</strain>
    </source>
</reference>
<keyword evidence="1" id="KW-0732">Signal</keyword>
<protein>
    <recommendedName>
        <fullName evidence="4">Rap1a immunity protein domain-containing protein</fullName>
    </recommendedName>
</protein>
<dbReference type="AlphaFoldDB" id="A0A239D8E1"/>
<feature type="chain" id="PRO_5011261596" description="Rap1a immunity protein domain-containing protein" evidence="1">
    <location>
        <begin position="26"/>
        <end position="142"/>
    </location>
</feature>
<feature type="signal peptide" evidence="1">
    <location>
        <begin position="1"/>
        <end position="25"/>
    </location>
</feature>
<evidence type="ECO:0000313" key="2">
    <source>
        <dbReference type="EMBL" id="SNS28111.1"/>
    </source>
</evidence>
<dbReference type="EMBL" id="FZOL01000005">
    <property type="protein sequence ID" value="SNS28111.1"/>
    <property type="molecule type" value="Genomic_DNA"/>
</dbReference>
<dbReference type="STRING" id="1215104.GCA_000730585_05315"/>
<proteinExistence type="predicted"/>
<gene>
    <name evidence="2" type="ORF">SAMN05444352_105262</name>
</gene>
<evidence type="ECO:0000256" key="1">
    <source>
        <dbReference type="SAM" id="SignalP"/>
    </source>
</evidence>
<evidence type="ECO:0008006" key="4">
    <source>
        <dbReference type="Google" id="ProtNLM"/>
    </source>
</evidence>
<dbReference type="RefSeq" id="WP_042120721.1">
    <property type="nucleotide sequence ID" value="NZ_FZOL01000005.1"/>
</dbReference>
<dbReference type="OrthoDB" id="9894166at2"/>
<name>A0A239D8E1_9PSED</name>